<evidence type="ECO:0000256" key="1">
    <source>
        <dbReference type="SAM" id="MobiDB-lite"/>
    </source>
</evidence>
<gene>
    <name evidence="2" type="ordered locus">Os07g0193900</name>
    <name evidence="2" type="ORF">OSNPB_070193900</name>
</gene>
<feature type="compositionally biased region" description="Pro residues" evidence="1">
    <location>
        <begin position="60"/>
        <end position="83"/>
    </location>
</feature>
<evidence type="ECO:0000313" key="2">
    <source>
        <dbReference type="EMBL" id="BAT00451.1"/>
    </source>
</evidence>
<proteinExistence type="predicted"/>
<dbReference type="AlphaFoldDB" id="A0A0P0X3G4"/>
<keyword evidence="3" id="KW-1185">Reference proteome</keyword>
<reference evidence="2 3" key="3">
    <citation type="journal article" date="2013" name="Rice">
        <title>Improvement of the Oryza sativa Nipponbare reference genome using next generation sequence and optical map data.</title>
        <authorList>
            <person name="Kawahara Y."/>
            <person name="de la Bastide M."/>
            <person name="Hamilton J.P."/>
            <person name="Kanamori H."/>
            <person name="McCombie W.R."/>
            <person name="Ouyang S."/>
            <person name="Schwartz D.C."/>
            <person name="Tanaka T."/>
            <person name="Wu J."/>
            <person name="Zhou S."/>
            <person name="Childs K.L."/>
            <person name="Davidson R.M."/>
            <person name="Lin H."/>
            <person name="Quesada-Ocampo L."/>
            <person name="Vaillancourt B."/>
            <person name="Sakai H."/>
            <person name="Lee S.S."/>
            <person name="Kim J."/>
            <person name="Numa H."/>
            <person name="Itoh T."/>
            <person name="Buell C.R."/>
            <person name="Matsumoto T."/>
        </authorList>
    </citation>
    <scope>NUCLEOTIDE SEQUENCE [LARGE SCALE GENOMIC DNA]</scope>
    <source>
        <strain evidence="3">cv. Nipponbare</strain>
    </source>
</reference>
<protein>
    <submittedName>
        <fullName evidence="2">Os07g0193900 protein</fullName>
    </submittedName>
</protein>
<feature type="compositionally biased region" description="Low complexity" evidence="1">
    <location>
        <begin position="34"/>
        <end position="51"/>
    </location>
</feature>
<evidence type="ECO:0000313" key="3">
    <source>
        <dbReference type="Proteomes" id="UP000059680"/>
    </source>
</evidence>
<sequence length="177" mass="18387">MATSASALTSLSTTEMRRAARQEGAADLRRAMVSAFTASSRGSATTASARSAAERERPDPSPQPSPSPDPPPQHSPSPDPPLLSPDGGAGRRRSSPRRAGRQRAGRGAGDSAGRRRSSAGKRLGRGEHAELREWAARLGERTATRRAGEGASPIGDSAGTSMRSFTGGDSAEEQRAE</sequence>
<dbReference type="Proteomes" id="UP000059680">
    <property type="component" value="Chromosome 7"/>
</dbReference>
<accession>A0A0P0X3G4</accession>
<feature type="compositionally biased region" description="Basic residues" evidence="1">
    <location>
        <begin position="114"/>
        <end position="123"/>
    </location>
</feature>
<reference evidence="2 3" key="2">
    <citation type="journal article" date="2013" name="Plant Cell Physiol.">
        <title>Rice Annotation Project Database (RAP-DB): an integrative and interactive database for rice genomics.</title>
        <authorList>
            <person name="Sakai H."/>
            <person name="Lee S.S."/>
            <person name="Tanaka T."/>
            <person name="Numa H."/>
            <person name="Kim J."/>
            <person name="Kawahara Y."/>
            <person name="Wakimoto H."/>
            <person name="Yang C.C."/>
            <person name="Iwamoto M."/>
            <person name="Abe T."/>
            <person name="Yamada Y."/>
            <person name="Muto A."/>
            <person name="Inokuchi H."/>
            <person name="Ikemura T."/>
            <person name="Matsumoto T."/>
            <person name="Sasaki T."/>
            <person name="Itoh T."/>
        </authorList>
    </citation>
    <scope>NUCLEOTIDE SEQUENCE [LARGE SCALE GENOMIC DNA]</scope>
    <source>
        <strain evidence="3">cv. Nipponbare</strain>
    </source>
</reference>
<feature type="compositionally biased region" description="Basic and acidic residues" evidence="1">
    <location>
        <begin position="15"/>
        <end position="30"/>
    </location>
</feature>
<feature type="region of interest" description="Disordered" evidence="1">
    <location>
        <begin position="1"/>
        <end position="177"/>
    </location>
</feature>
<dbReference type="EMBL" id="AP014963">
    <property type="protein sequence ID" value="BAT00451.1"/>
    <property type="molecule type" value="Genomic_DNA"/>
</dbReference>
<organism evidence="2 3">
    <name type="scientific">Oryza sativa subsp. japonica</name>
    <name type="common">Rice</name>
    <dbReference type="NCBI Taxonomy" id="39947"/>
    <lineage>
        <taxon>Eukaryota</taxon>
        <taxon>Viridiplantae</taxon>
        <taxon>Streptophyta</taxon>
        <taxon>Embryophyta</taxon>
        <taxon>Tracheophyta</taxon>
        <taxon>Spermatophyta</taxon>
        <taxon>Magnoliopsida</taxon>
        <taxon>Liliopsida</taxon>
        <taxon>Poales</taxon>
        <taxon>Poaceae</taxon>
        <taxon>BOP clade</taxon>
        <taxon>Oryzoideae</taxon>
        <taxon>Oryzeae</taxon>
        <taxon>Oryzinae</taxon>
        <taxon>Oryza</taxon>
        <taxon>Oryza sativa</taxon>
    </lineage>
</organism>
<dbReference type="InParanoid" id="A0A0P0X3G4"/>
<feature type="compositionally biased region" description="Basic residues" evidence="1">
    <location>
        <begin position="90"/>
        <end position="104"/>
    </location>
</feature>
<name>A0A0P0X3G4_ORYSJ</name>
<feature type="compositionally biased region" description="Low complexity" evidence="1">
    <location>
        <begin position="1"/>
        <end position="14"/>
    </location>
</feature>
<dbReference type="PaxDb" id="39947-A0A0P0X3G4"/>
<feature type="compositionally biased region" description="Basic and acidic residues" evidence="1">
    <location>
        <begin position="124"/>
        <end position="148"/>
    </location>
</feature>
<reference evidence="3" key="1">
    <citation type="journal article" date="2005" name="Nature">
        <title>The map-based sequence of the rice genome.</title>
        <authorList>
            <consortium name="International rice genome sequencing project (IRGSP)"/>
            <person name="Matsumoto T."/>
            <person name="Wu J."/>
            <person name="Kanamori H."/>
            <person name="Katayose Y."/>
            <person name="Fujisawa M."/>
            <person name="Namiki N."/>
            <person name="Mizuno H."/>
            <person name="Yamamoto K."/>
            <person name="Antonio B.A."/>
            <person name="Baba T."/>
            <person name="Sakata K."/>
            <person name="Nagamura Y."/>
            <person name="Aoki H."/>
            <person name="Arikawa K."/>
            <person name="Arita K."/>
            <person name="Bito T."/>
            <person name="Chiden Y."/>
            <person name="Fujitsuka N."/>
            <person name="Fukunaka R."/>
            <person name="Hamada M."/>
            <person name="Harada C."/>
            <person name="Hayashi A."/>
            <person name="Hijishita S."/>
            <person name="Honda M."/>
            <person name="Hosokawa S."/>
            <person name="Ichikawa Y."/>
            <person name="Idonuma A."/>
            <person name="Iijima M."/>
            <person name="Ikeda M."/>
            <person name="Ikeno M."/>
            <person name="Ito K."/>
            <person name="Ito S."/>
            <person name="Ito T."/>
            <person name="Ito Y."/>
            <person name="Ito Y."/>
            <person name="Iwabuchi A."/>
            <person name="Kamiya K."/>
            <person name="Karasawa W."/>
            <person name="Kurita K."/>
            <person name="Katagiri S."/>
            <person name="Kikuta A."/>
            <person name="Kobayashi H."/>
            <person name="Kobayashi N."/>
            <person name="Machita K."/>
            <person name="Maehara T."/>
            <person name="Masukawa M."/>
            <person name="Mizubayashi T."/>
            <person name="Mukai Y."/>
            <person name="Nagasaki H."/>
            <person name="Nagata Y."/>
            <person name="Naito S."/>
            <person name="Nakashima M."/>
            <person name="Nakama Y."/>
            <person name="Nakamichi Y."/>
            <person name="Nakamura M."/>
            <person name="Meguro A."/>
            <person name="Negishi M."/>
            <person name="Ohta I."/>
            <person name="Ohta T."/>
            <person name="Okamoto M."/>
            <person name="Ono N."/>
            <person name="Saji S."/>
            <person name="Sakaguchi M."/>
            <person name="Sakai K."/>
            <person name="Shibata M."/>
            <person name="Shimokawa T."/>
            <person name="Song J."/>
            <person name="Takazaki Y."/>
            <person name="Terasawa K."/>
            <person name="Tsugane M."/>
            <person name="Tsuji K."/>
            <person name="Ueda S."/>
            <person name="Waki K."/>
            <person name="Yamagata H."/>
            <person name="Yamamoto M."/>
            <person name="Yamamoto S."/>
            <person name="Yamane H."/>
            <person name="Yoshiki S."/>
            <person name="Yoshihara R."/>
            <person name="Yukawa K."/>
            <person name="Zhong H."/>
            <person name="Yano M."/>
            <person name="Yuan Q."/>
            <person name="Ouyang S."/>
            <person name="Liu J."/>
            <person name="Jones K.M."/>
            <person name="Gansberger K."/>
            <person name="Moffat K."/>
            <person name="Hill J."/>
            <person name="Bera J."/>
            <person name="Fadrosh D."/>
            <person name="Jin S."/>
            <person name="Johri S."/>
            <person name="Kim M."/>
            <person name="Overton L."/>
            <person name="Reardon M."/>
            <person name="Tsitrin T."/>
            <person name="Vuong H."/>
            <person name="Weaver B."/>
            <person name="Ciecko A."/>
            <person name="Tallon L."/>
            <person name="Jackson J."/>
            <person name="Pai G."/>
            <person name="Aken S.V."/>
            <person name="Utterback T."/>
            <person name="Reidmuller S."/>
            <person name="Feldblyum T."/>
            <person name="Hsiao J."/>
            <person name="Zismann V."/>
            <person name="Iobst S."/>
            <person name="de Vazeille A.R."/>
            <person name="Buell C.R."/>
            <person name="Ying K."/>
            <person name="Li Y."/>
            <person name="Lu T."/>
            <person name="Huang Y."/>
            <person name="Zhao Q."/>
            <person name="Feng Q."/>
            <person name="Zhang L."/>
            <person name="Zhu J."/>
            <person name="Weng Q."/>
            <person name="Mu J."/>
            <person name="Lu Y."/>
            <person name="Fan D."/>
            <person name="Liu Y."/>
            <person name="Guan J."/>
            <person name="Zhang Y."/>
            <person name="Yu S."/>
            <person name="Liu X."/>
            <person name="Zhang Y."/>
            <person name="Hong G."/>
            <person name="Han B."/>
            <person name="Choisne N."/>
            <person name="Demange N."/>
            <person name="Orjeda G."/>
            <person name="Samain S."/>
            <person name="Cattolico L."/>
            <person name="Pelletier E."/>
            <person name="Couloux A."/>
            <person name="Segurens B."/>
            <person name="Wincker P."/>
            <person name="D'Hont A."/>
            <person name="Scarpelli C."/>
            <person name="Weissenbach J."/>
            <person name="Salanoubat M."/>
            <person name="Quetier F."/>
            <person name="Yu Y."/>
            <person name="Kim H.R."/>
            <person name="Rambo T."/>
            <person name="Currie J."/>
            <person name="Collura K."/>
            <person name="Luo M."/>
            <person name="Yang T."/>
            <person name="Ammiraju J.S.S."/>
            <person name="Engler F."/>
            <person name="Soderlund C."/>
            <person name="Wing R.A."/>
            <person name="Palmer L.E."/>
            <person name="de la Bastide M."/>
            <person name="Spiegel L."/>
            <person name="Nascimento L."/>
            <person name="Zutavern T."/>
            <person name="O'Shaughnessy A."/>
            <person name="Dike S."/>
            <person name="Dedhia N."/>
            <person name="Preston R."/>
            <person name="Balija V."/>
            <person name="McCombie W.R."/>
            <person name="Chow T."/>
            <person name="Chen H."/>
            <person name="Chung M."/>
            <person name="Chen C."/>
            <person name="Shaw J."/>
            <person name="Wu H."/>
            <person name="Hsiao K."/>
            <person name="Chao Y."/>
            <person name="Chu M."/>
            <person name="Cheng C."/>
            <person name="Hour A."/>
            <person name="Lee P."/>
            <person name="Lin S."/>
            <person name="Lin Y."/>
            <person name="Liou J."/>
            <person name="Liu S."/>
            <person name="Hsing Y."/>
            <person name="Raghuvanshi S."/>
            <person name="Mohanty A."/>
            <person name="Bharti A.K."/>
            <person name="Gaur A."/>
            <person name="Gupta V."/>
            <person name="Kumar D."/>
            <person name="Ravi V."/>
            <person name="Vij S."/>
            <person name="Kapur A."/>
            <person name="Khurana P."/>
            <person name="Khurana P."/>
            <person name="Khurana J.P."/>
            <person name="Tyagi A.K."/>
            <person name="Gaikwad K."/>
            <person name="Singh A."/>
            <person name="Dalal V."/>
            <person name="Srivastava S."/>
            <person name="Dixit A."/>
            <person name="Pal A.K."/>
            <person name="Ghazi I.A."/>
            <person name="Yadav M."/>
            <person name="Pandit A."/>
            <person name="Bhargava A."/>
            <person name="Sureshbabu K."/>
            <person name="Batra K."/>
            <person name="Sharma T.R."/>
            <person name="Mohapatra T."/>
            <person name="Singh N.K."/>
            <person name="Messing J."/>
            <person name="Nelson A.B."/>
            <person name="Fuks G."/>
            <person name="Kavchok S."/>
            <person name="Keizer G."/>
            <person name="Linton E."/>
            <person name="Llaca V."/>
            <person name="Song R."/>
            <person name="Tanyolac B."/>
            <person name="Young S."/>
            <person name="Ho-Il K."/>
            <person name="Hahn J.H."/>
            <person name="Sangsakoo G."/>
            <person name="Vanavichit A."/>
            <person name="de Mattos Luiz.A.T."/>
            <person name="Zimmer P.D."/>
            <person name="Malone G."/>
            <person name="Dellagostin O."/>
            <person name="de Oliveira A.C."/>
            <person name="Bevan M."/>
            <person name="Bancroft I."/>
            <person name="Minx P."/>
            <person name="Cordum H."/>
            <person name="Wilson R."/>
            <person name="Cheng Z."/>
            <person name="Jin W."/>
            <person name="Jiang J."/>
            <person name="Leong S.A."/>
            <person name="Iwama H."/>
            <person name="Gojobori T."/>
            <person name="Itoh T."/>
            <person name="Niimura Y."/>
            <person name="Fujii Y."/>
            <person name="Habara T."/>
            <person name="Sakai H."/>
            <person name="Sato Y."/>
            <person name="Wilson G."/>
            <person name="Kumar K."/>
            <person name="McCouch S."/>
            <person name="Juretic N."/>
            <person name="Hoen D."/>
            <person name="Wright S."/>
            <person name="Bruskiewich R."/>
            <person name="Bureau T."/>
            <person name="Miyao A."/>
            <person name="Hirochika H."/>
            <person name="Nishikawa T."/>
            <person name="Kadowaki K."/>
            <person name="Sugiura M."/>
            <person name="Burr B."/>
            <person name="Sasaki T."/>
        </authorList>
    </citation>
    <scope>NUCLEOTIDE SEQUENCE [LARGE SCALE GENOMIC DNA]</scope>
    <source>
        <strain evidence="3">cv. Nipponbare</strain>
    </source>
</reference>